<keyword evidence="2" id="KW-1185">Reference proteome</keyword>
<sequence length="683" mass="76068">MAGSSKDSSSKRAPSAELGDEDFDITYNARTGRPVRRTAGRRSTGAGFIDTTQAVSDAEDTNSEEEEKYVRPRKKRRRSPSPPMPASDEDDTDSRAQSSTPSSFGLQTPTSGIPPINLTFNVPPGHQGPIQVTLDIASLLGGAVQLGSLNRMGSKRTRNARLSPESEFTTSVSITSDKRQNTQGQVQERAGFLSLPPELRNDVYRMLFVLPSNERFNIGRPSNFCRSAAFLRTCRQVHEEARPFLYSMNKFLFQRNTSPRIARWTSVLQEVGFKDLRFFLKSIGPANLSLIRRVNFLFEDAVPSLNPDLTSAEERRFVYDNHLMAGLNLLADYAQLQHVDIAFYGRKQLCKTDVRFIEHMKDVKADIVHFTHHPIWGSSPHPRIDHGLKTILHKSMTRAVPLHGLDQFKKKKGVCRDTEDEDCTCTKSKSPNPASTNPCKSALRSVKKTTKSACKSIKTSISSALSRPGKQEGFHHSVSRKLSQARRLNERDNPALTAYVARAISQSTPSQHDSKFSGELSIPQKRSGEQQQVETSGGEERRGVEATGQKRAGASVGEASVVSPLANVEDIGEHREAGRSRPRARSEAERAGEAAVQCDRTASEPAVNAKAAFARLDRLRAEQGRHYDDMASDTRVRDEEKKKELPRRRTRFLETGLWEAQDEFYESARKEALGCRNANETIA</sequence>
<dbReference type="EMBL" id="JAMKPW020000022">
    <property type="protein sequence ID" value="KAK8206718.1"/>
    <property type="molecule type" value="Genomic_DNA"/>
</dbReference>
<name>A0ACC3SD97_9PEZI</name>
<evidence type="ECO:0000313" key="1">
    <source>
        <dbReference type="EMBL" id="KAK8206718.1"/>
    </source>
</evidence>
<proteinExistence type="predicted"/>
<dbReference type="Proteomes" id="UP001320706">
    <property type="component" value="Unassembled WGS sequence"/>
</dbReference>
<organism evidence="1 2">
    <name type="scientific">Zalaria obscura</name>
    <dbReference type="NCBI Taxonomy" id="2024903"/>
    <lineage>
        <taxon>Eukaryota</taxon>
        <taxon>Fungi</taxon>
        <taxon>Dikarya</taxon>
        <taxon>Ascomycota</taxon>
        <taxon>Pezizomycotina</taxon>
        <taxon>Dothideomycetes</taxon>
        <taxon>Dothideomycetidae</taxon>
        <taxon>Dothideales</taxon>
        <taxon>Zalariaceae</taxon>
        <taxon>Zalaria</taxon>
    </lineage>
</organism>
<evidence type="ECO:0000313" key="2">
    <source>
        <dbReference type="Proteomes" id="UP001320706"/>
    </source>
</evidence>
<gene>
    <name evidence="1" type="ORF">M8818_004552</name>
</gene>
<accession>A0ACC3SD97</accession>
<reference evidence="1" key="1">
    <citation type="submission" date="2024-02" db="EMBL/GenBank/DDBJ databases">
        <title>Metagenome Assembled Genome of Zalaria obscura JY119.</title>
        <authorList>
            <person name="Vighnesh L."/>
            <person name="Jagadeeshwari U."/>
            <person name="Venkata Ramana C."/>
            <person name="Sasikala C."/>
        </authorList>
    </citation>
    <scope>NUCLEOTIDE SEQUENCE</scope>
    <source>
        <strain evidence="1">JY119</strain>
    </source>
</reference>
<protein>
    <submittedName>
        <fullName evidence="1">Uncharacterized protein</fullName>
    </submittedName>
</protein>
<comment type="caution">
    <text evidence="1">The sequence shown here is derived from an EMBL/GenBank/DDBJ whole genome shotgun (WGS) entry which is preliminary data.</text>
</comment>